<proteinExistence type="predicted"/>
<sequence>MENKELKEYSGMRKHGSQLERLEEIGLWKRLKSVQEWEWNLIDHALDRIEQKGIEATRNDIISTISHSSIIEYRIVYNHEHEIYEERVVLRSKAIVNKHHNIHAVFSLTLNNIVTVWMNDFHDRHATLDWGLYNKNMKVFGV</sequence>
<protein>
    <submittedName>
        <fullName evidence="1">Uncharacterized protein</fullName>
    </submittedName>
</protein>
<keyword evidence="2" id="KW-1185">Reference proteome</keyword>
<accession>A0A218KBW8</accession>
<name>A0A218KBW8_9CAUD</name>
<gene>
    <name evidence="1" type="ORF">PBC2_072</name>
</gene>
<evidence type="ECO:0000313" key="1">
    <source>
        <dbReference type="EMBL" id="AKQ08387.1"/>
    </source>
</evidence>
<dbReference type="Proteomes" id="UP000223102">
    <property type="component" value="Segment"/>
</dbReference>
<evidence type="ECO:0000313" key="2">
    <source>
        <dbReference type="Proteomes" id="UP000223102"/>
    </source>
</evidence>
<organism evidence="1 2">
    <name type="scientific">Bacillus phage PBC2</name>
    <dbReference type="NCBI Taxonomy" id="1675029"/>
    <lineage>
        <taxon>Viruses</taxon>
        <taxon>Duplodnaviria</taxon>
        <taxon>Heunggongvirae</taxon>
        <taxon>Uroviricota</taxon>
        <taxon>Caudoviricetes</taxon>
        <taxon>Andregratiavirinae</taxon>
        <taxon>Haetaevirus</taxon>
        <taxon>Haetaevirus PBC2</taxon>
    </lineage>
</organism>
<dbReference type="EMBL" id="KT070867">
    <property type="protein sequence ID" value="AKQ08387.1"/>
    <property type="molecule type" value="Genomic_DNA"/>
</dbReference>
<reference evidence="1 2" key="1">
    <citation type="submission" date="2015-06" db="EMBL/GenBank/DDBJ databases">
        <title>Complete genome sequence of Bacillus cereus phage PBC2.</title>
        <authorList>
            <person name="Kong M."/>
            <person name="Ryu S."/>
        </authorList>
    </citation>
    <scope>NUCLEOTIDE SEQUENCE [LARGE SCALE GENOMIC DNA]</scope>
</reference>